<keyword evidence="2" id="KW-1185">Reference proteome</keyword>
<dbReference type="RefSeq" id="WP_083046171.1">
    <property type="nucleotide sequence ID" value="NZ_AP022575.1"/>
</dbReference>
<organism evidence="1 2">
    <name type="scientific">Mycobacterium shinjukuense</name>
    <dbReference type="NCBI Taxonomy" id="398694"/>
    <lineage>
        <taxon>Bacteria</taxon>
        <taxon>Bacillati</taxon>
        <taxon>Actinomycetota</taxon>
        <taxon>Actinomycetes</taxon>
        <taxon>Mycobacteriales</taxon>
        <taxon>Mycobacteriaceae</taxon>
        <taxon>Mycobacterium</taxon>
    </lineage>
</organism>
<evidence type="ECO:0000313" key="2">
    <source>
        <dbReference type="Proteomes" id="UP000467236"/>
    </source>
</evidence>
<accession>A0A7I7MQ58</accession>
<proteinExistence type="predicted"/>
<sequence length="97" mass="10217">MTMREYGVTAASSDAVGSVGTLSAFLCALYALFMGTAQEPGWRHGVLATVMLGKGASHIYLEAAAGVTLFVLAGRHLDVARQRARVHGHRTDACRGV</sequence>
<dbReference type="EMBL" id="AP022575">
    <property type="protein sequence ID" value="BBX74355.1"/>
    <property type="molecule type" value="Genomic_DNA"/>
</dbReference>
<reference evidence="1 2" key="1">
    <citation type="journal article" date="2019" name="Emerg. Microbes Infect.">
        <title>Comprehensive subspecies identification of 175 nontuberculous mycobacteria species based on 7547 genomic profiles.</title>
        <authorList>
            <person name="Matsumoto Y."/>
            <person name="Kinjo T."/>
            <person name="Motooka D."/>
            <person name="Nabeya D."/>
            <person name="Jung N."/>
            <person name="Uechi K."/>
            <person name="Horii T."/>
            <person name="Iida T."/>
            <person name="Fujita J."/>
            <person name="Nakamura S."/>
        </authorList>
    </citation>
    <scope>NUCLEOTIDE SEQUENCE [LARGE SCALE GENOMIC DNA]</scope>
    <source>
        <strain evidence="1 2">JCM 14233</strain>
    </source>
</reference>
<name>A0A7I7MQ58_9MYCO</name>
<gene>
    <name evidence="1" type="ORF">MSHI_22610</name>
</gene>
<protein>
    <submittedName>
        <fullName evidence="1">Uncharacterized protein</fullName>
    </submittedName>
</protein>
<dbReference type="AlphaFoldDB" id="A0A7I7MQ58"/>
<dbReference type="KEGG" id="mshj:MSHI_22610"/>
<dbReference type="Proteomes" id="UP000467236">
    <property type="component" value="Chromosome"/>
</dbReference>
<evidence type="ECO:0000313" key="1">
    <source>
        <dbReference type="EMBL" id="BBX74355.1"/>
    </source>
</evidence>